<dbReference type="Gene3D" id="2.60.40.1880">
    <property type="entry name" value="Invasion associated locus B (IalB) protein"/>
    <property type="match status" value="1"/>
</dbReference>
<dbReference type="RefSeq" id="WP_244762063.1">
    <property type="nucleotide sequence ID" value="NZ_JALJCJ010000004.1"/>
</dbReference>
<dbReference type="Pfam" id="PF06776">
    <property type="entry name" value="IalB"/>
    <property type="match status" value="1"/>
</dbReference>
<feature type="signal peptide" evidence="1">
    <location>
        <begin position="1"/>
        <end position="24"/>
    </location>
</feature>
<gene>
    <name evidence="2" type="ORF">GB928_004715</name>
</gene>
<keyword evidence="3" id="KW-1185">Reference proteome</keyword>
<dbReference type="InterPro" id="IPR010642">
    <property type="entry name" value="Invasion_prot_B"/>
</dbReference>
<keyword evidence="1" id="KW-0732">Signal</keyword>
<accession>A0ABT8X9S1</accession>
<protein>
    <submittedName>
        <fullName evidence="2">Invasion associated locus B family protein</fullName>
    </submittedName>
</protein>
<reference evidence="2" key="1">
    <citation type="submission" date="2022-04" db="EMBL/GenBank/DDBJ databases">
        <title>Shinella lacus sp. nov., a novel member of the genus Shinella from water.</title>
        <authorList>
            <person name="Deng Y."/>
        </authorList>
    </citation>
    <scope>NUCLEOTIDE SEQUENCE</scope>
    <source>
        <strain evidence="2">JCM 31239</strain>
    </source>
</reference>
<dbReference type="InterPro" id="IPR038696">
    <property type="entry name" value="IalB_sf"/>
</dbReference>
<sequence>MIRNALLLTLCVASIATATAPASAAETSKAAALPGGASSLQENHGDWTVSCRVAEARKSCMILQALGRSSGETVLSLELVPLSETRAEGILLSPFGLKLSDGVKIAVDGKPFDTSLPFMTCVEAGCIVPITLETEQLAQLKNGKEVLVSAANASSGAAVDLKLSLSGFKTAFDRARSLLSSTN</sequence>
<organism evidence="2 3">
    <name type="scientific">Shinella curvata</name>
    <dbReference type="NCBI Taxonomy" id="1817964"/>
    <lineage>
        <taxon>Bacteria</taxon>
        <taxon>Pseudomonadati</taxon>
        <taxon>Pseudomonadota</taxon>
        <taxon>Alphaproteobacteria</taxon>
        <taxon>Hyphomicrobiales</taxon>
        <taxon>Rhizobiaceae</taxon>
        <taxon>Shinella</taxon>
    </lineage>
</organism>
<evidence type="ECO:0000313" key="2">
    <source>
        <dbReference type="EMBL" id="MDO6120480.1"/>
    </source>
</evidence>
<evidence type="ECO:0000313" key="3">
    <source>
        <dbReference type="Proteomes" id="UP001177080"/>
    </source>
</evidence>
<comment type="caution">
    <text evidence="2">The sequence shown here is derived from an EMBL/GenBank/DDBJ whole genome shotgun (WGS) entry which is preliminary data.</text>
</comment>
<feature type="chain" id="PRO_5045290456" evidence="1">
    <location>
        <begin position="25"/>
        <end position="183"/>
    </location>
</feature>
<evidence type="ECO:0000256" key="1">
    <source>
        <dbReference type="SAM" id="SignalP"/>
    </source>
</evidence>
<proteinExistence type="predicted"/>
<dbReference type="EMBL" id="WHSC02000002">
    <property type="protein sequence ID" value="MDO6120480.1"/>
    <property type="molecule type" value="Genomic_DNA"/>
</dbReference>
<dbReference type="Proteomes" id="UP001177080">
    <property type="component" value="Unassembled WGS sequence"/>
</dbReference>
<name>A0ABT8X9S1_9HYPH</name>